<evidence type="ECO:0000313" key="1">
    <source>
        <dbReference type="EMBL" id="KAJ8681050.1"/>
    </source>
</evidence>
<organism evidence="1 2">
    <name type="scientific">Eretmocerus hayati</name>
    <dbReference type="NCBI Taxonomy" id="131215"/>
    <lineage>
        <taxon>Eukaryota</taxon>
        <taxon>Metazoa</taxon>
        <taxon>Ecdysozoa</taxon>
        <taxon>Arthropoda</taxon>
        <taxon>Hexapoda</taxon>
        <taxon>Insecta</taxon>
        <taxon>Pterygota</taxon>
        <taxon>Neoptera</taxon>
        <taxon>Endopterygota</taxon>
        <taxon>Hymenoptera</taxon>
        <taxon>Apocrita</taxon>
        <taxon>Proctotrupomorpha</taxon>
        <taxon>Chalcidoidea</taxon>
        <taxon>Aphelinidae</taxon>
        <taxon>Aphelininae</taxon>
        <taxon>Eretmocerus</taxon>
    </lineage>
</organism>
<dbReference type="Proteomes" id="UP001239111">
    <property type="component" value="Chromosome 2"/>
</dbReference>
<accession>A0ACC2PCA8</accession>
<proteinExistence type="predicted"/>
<name>A0ACC2PCA8_9HYME</name>
<gene>
    <name evidence="1" type="ORF">QAD02_016837</name>
</gene>
<dbReference type="EMBL" id="CM056742">
    <property type="protein sequence ID" value="KAJ8681050.1"/>
    <property type="molecule type" value="Genomic_DNA"/>
</dbReference>
<protein>
    <submittedName>
        <fullName evidence="1">Uncharacterized protein</fullName>
    </submittedName>
</protein>
<evidence type="ECO:0000313" key="2">
    <source>
        <dbReference type="Proteomes" id="UP001239111"/>
    </source>
</evidence>
<sequence>MSDDLVKVAVRVRPLIQSEIDKGCQRCLNVIPNEQQIQIQTTDKAFTFNYVFPAESSQEEFYNTAIKNMVLNIFEGYNVTILAYGQTGSGKTFSMGTNYIENDVNCGVIPRAVNDIFENIQKKEDWDFKVTVAFMELYKEQLYDLLSKKPRNQCIVDIREDVRGIKIVGLSEIPVANTQETLKCLADGSLNRATGATAMNVQSSRSHAIFTVSVHQQKKNDPNTAKFAKFHLVDLAGSERSKKTQTTGERFKEGVNINKGLLALGNVISQLGEGGNSSYIGYRDSKLTRLLQDSLGGNSVTLMIACVSPADYNLDETTSTLRYADRAKKIKNKPIINQDPRLAEINNLKKIIMELRSAMYTNGQSGTYCPPEHMELSDKNKSLQRKLRGLTETLNSNITEMVHMHERAELAEQFRETCKDALSGILEDCENLLKDLDENPNNIENHKTMLENICMRLIALQKDEKRFSDELVTHEMTVESANNVSSNSDIMSNSLEENSIQNETYDLDEKHEEHTLEQAERVDEIQCINKQLAIKEELVLNLKKNDSQIKIYQKELEEMEQEIKTLQSEKQELIQALHTTQALNASAKISETRRKRVQELEKKIAELSRKCLEQNKIIKNKEKSDVQIKNLANEISALKQTKVKLIRSMRSETDKFNKWKKSREQELMRLKNQDRKRLLQLTRLQAESNKQRTVFKRKMEEAQATHKRLKDALDLQKKAMQRREKAANAKEDISSWITQELEVLLSTADAECTLEKLKQDKSYFASQLAELQSDTDDGIANQAQVAELIEFIELRNTQIKGLEEYIKESDQENRTKTRWHVISTMADAKEALRILFNKTASIGKDHCLLKSKFNDLKEHDEKLKTQLERYELRESKSRQRKEYLGIPVNKETALDAGSTEKNRIEELLKQIDSYKEQVDGYKEQIGGYKEEIDGYKEQIENLQNNILTNKDTNIVEKKPKTKTSPKVVMLDETAVSELGWTDDSVVDDDENDPDWRKTPLYSRIQKIEHHSRIMARESKIGLKRSSNGDVKCSCKTQCSSRLCTCRKNEVSCENCNCNPLICKNRNVETRRELFTDSKERHEIEKDMENKKPK</sequence>
<reference evidence="1" key="1">
    <citation type="submission" date="2023-04" db="EMBL/GenBank/DDBJ databases">
        <title>A chromosome-level genome assembly of the parasitoid wasp Eretmocerus hayati.</title>
        <authorList>
            <person name="Zhong Y."/>
            <person name="Liu S."/>
            <person name="Liu Y."/>
        </authorList>
    </citation>
    <scope>NUCLEOTIDE SEQUENCE</scope>
    <source>
        <strain evidence="1">ZJU_SS_LIU_2023</strain>
    </source>
</reference>
<keyword evidence="2" id="KW-1185">Reference proteome</keyword>
<comment type="caution">
    <text evidence="1">The sequence shown here is derived from an EMBL/GenBank/DDBJ whole genome shotgun (WGS) entry which is preliminary data.</text>
</comment>